<dbReference type="InterPro" id="IPR050583">
    <property type="entry name" value="Mycobacterial_A85_antigen"/>
</dbReference>
<organism evidence="2 3">
    <name type="scientific">Microbacterium resistens</name>
    <dbReference type="NCBI Taxonomy" id="156977"/>
    <lineage>
        <taxon>Bacteria</taxon>
        <taxon>Bacillati</taxon>
        <taxon>Actinomycetota</taxon>
        <taxon>Actinomycetes</taxon>
        <taxon>Micrococcales</taxon>
        <taxon>Microbacteriaceae</taxon>
        <taxon>Microbacterium</taxon>
    </lineage>
</organism>
<gene>
    <name evidence="2" type="ORF">K8F61_10110</name>
</gene>
<keyword evidence="1" id="KW-0472">Membrane</keyword>
<name>A0ABY3RML7_9MICO</name>
<feature type="transmembrane region" description="Helical" evidence="1">
    <location>
        <begin position="101"/>
        <end position="122"/>
    </location>
</feature>
<keyword evidence="1" id="KW-1133">Transmembrane helix</keyword>
<dbReference type="RefSeq" id="WP_231818907.1">
    <property type="nucleotide sequence ID" value="NZ_CP082781.1"/>
</dbReference>
<feature type="transmembrane region" description="Helical" evidence="1">
    <location>
        <begin position="14"/>
        <end position="32"/>
    </location>
</feature>
<dbReference type="SUPFAM" id="SSF53474">
    <property type="entry name" value="alpha/beta-Hydrolases"/>
    <property type="match status" value="1"/>
</dbReference>
<dbReference type="Proteomes" id="UP001199642">
    <property type="component" value="Chromosome"/>
</dbReference>
<keyword evidence="1" id="KW-0812">Transmembrane</keyword>
<sequence length="438" mass="45803">MPPWLLTLDVVDGVVPWTVWGITALVVVVLVARRPTKSWALATVIGALTGAILATAALLVLRASGILPDPLPAVVGWAIGGLAALGLVIVSIFFRPAWRRIVAVVAVLLVLLSTAIGVNAAFGVDRTLGDVLGISTLDRADHLPGPGPEPVVSPAVPLYESWTPPADMPTTGQVLELSGDRAIPSTAGFTPRPASIYLPPAARVAREDMPALPFMVHMMGKPGDPNPTFIKDAMDELAAKNKGLAPIVIVADQLGDPNQNPACADSKTYGGVDTYFNKDIVEYAKANLNILQDPAYWTISGYSNGGACAQVWGAEHPEIWGNIVSISGEEFQGSEEVDQVLAQVFGGDKAAYEAAKPAAVMARNAGRFAGHAAIFTVGTEDPDYIPHVREAAATAKAAGFDTTLFEVPGADHVQKGLRLGMPLAYGALFPHIGLAPPG</sequence>
<dbReference type="EMBL" id="CP082781">
    <property type="protein sequence ID" value="UGS25059.1"/>
    <property type="molecule type" value="Genomic_DNA"/>
</dbReference>
<feature type="transmembrane region" description="Helical" evidence="1">
    <location>
        <begin position="73"/>
        <end position="94"/>
    </location>
</feature>
<dbReference type="PANTHER" id="PTHR48098:SF1">
    <property type="entry name" value="DIACYLGLYCEROL ACYLTRANSFERASE_MYCOLYLTRANSFERASE AG85A"/>
    <property type="match status" value="1"/>
</dbReference>
<reference evidence="2 3" key="1">
    <citation type="submission" date="2023-01" db="EMBL/GenBank/DDBJ databases">
        <title>Characterization of estradiol degrading bacteria Microbacterium sp. MZT7 and reveal degrading genes through genome analysis.</title>
        <authorList>
            <person name="Hao P."/>
            <person name="Gao Y."/>
        </authorList>
    </citation>
    <scope>NUCLEOTIDE SEQUENCE [LARGE SCALE GENOMIC DNA]</scope>
    <source>
        <strain evidence="2 3">MZT7</strain>
    </source>
</reference>
<evidence type="ECO:0000313" key="3">
    <source>
        <dbReference type="Proteomes" id="UP001199642"/>
    </source>
</evidence>
<feature type="transmembrane region" description="Helical" evidence="1">
    <location>
        <begin position="39"/>
        <end position="61"/>
    </location>
</feature>
<keyword evidence="3" id="KW-1185">Reference proteome</keyword>
<accession>A0ABY3RML7</accession>
<proteinExistence type="predicted"/>
<dbReference type="PANTHER" id="PTHR48098">
    <property type="entry name" value="ENTEROCHELIN ESTERASE-RELATED"/>
    <property type="match status" value="1"/>
</dbReference>
<dbReference type="InterPro" id="IPR029058">
    <property type="entry name" value="AB_hydrolase_fold"/>
</dbReference>
<evidence type="ECO:0000256" key="1">
    <source>
        <dbReference type="SAM" id="Phobius"/>
    </source>
</evidence>
<protein>
    <submittedName>
        <fullName evidence="2">Esterase</fullName>
    </submittedName>
</protein>
<evidence type="ECO:0000313" key="2">
    <source>
        <dbReference type="EMBL" id="UGS25059.1"/>
    </source>
</evidence>
<dbReference type="Gene3D" id="3.40.50.1820">
    <property type="entry name" value="alpha/beta hydrolase"/>
    <property type="match status" value="1"/>
</dbReference>